<dbReference type="PANTHER" id="PTHR40626">
    <property type="entry name" value="MIP31509P"/>
    <property type="match status" value="1"/>
</dbReference>
<dbReference type="GO" id="GO:0005634">
    <property type="term" value="C:nucleus"/>
    <property type="evidence" value="ECO:0007669"/>
    <property type="project" value="UniProtKB-SubCell"/>
</dbReference>
<evidence type="ECO:0000256" key="4">
    <source>
        <dbReference type="ARBA" id="ARBA00022771"/>
    </source>
</evidence>
<keyword evidence="2" id="KW-0479">Metal-binding</keyword>
<keyword evidence="4" id="KW-0863">Zinc-finger</keyword>
<keyword evidence="6" id="KW-0539">Nucleus</keyword>
<dbReference type="EMBL" id="JASWJB010000018">
    <property type="protein sequence ID" value="KAK2612298.1"/>
    <property type="molecule type" value="Genomic_DNA"/>
</dbReference>
<keyword evidence="5" id="KW-0862">Zinc</keyword>
<dbReference type="GO" id="GO:0000981">
    <property type="term" value="F:DNA-binding transcription factor activity, RNA polymerase II-specific"/>
    <property type="evidence" value="ECO:0007669"/>
    <property type="project" value="InterPro"/>
</dbReference>
<dbReference type="Proteomes" id="UP001251528">
    <property type="component" value="Unassembled WGS sequence"/>
</dbReference>
<evidence type="ECO:0000256" key="2">
    <source>
        <dbReference type="ARBA" id="ARBA00022723"/>
    </source>
</evidence>
<gene>
    <name evidence="8" type="ORF">QQS21_001724</name>
</gene>
<dbReference type="AlphaFoldDB" id="A0AAJ0FY09"/>
<dbReference type="CDD" id="cd12148">
    <property type="entry name" value="fungal_TF_MHR"/>
    <property type="match status" value="1"/>
</dbReference>
<keyword evidence="3" id="KW-0677">Repeat</keyword>
<evidence type="ECO:0000256" key="5">
    <source>
        <dbReference type="ARBA" id="ARBA00022833"/>
    </source>
</evidence>
<dbReference type="InterPro" id="IPR051059">
    <property type="entry name" value="VerF-like"/>
</dbReference>
<dbReference type="GO" id="GO:0000978">
    <property type="term" value="F:RNA polymerase II cis-regulatory region sequence-specific DNA binding"/>
    <property type="evidence" value="ECO:0007669"/>
    <property type="project" value="InterPro"/>
</dbReference>
<evidence type="ECO:0000313" key="8">
    <source>
        <dbReference type="EMBL" id="KAK2612298.1"/>
    </source>
</evidence>
<dbReference type="Pfam" id="PF04082">
    <property type="entry name" value="Fungal_trans"/>
    <property type="match status" value="1"/>
</dbReference>
<sequence>MNWSRTQDSWSPSESQMARGLHLFFTHVSPFVPFLHRPTFDTTQAAEYLVLGMLCLAYQYGEDPECGDQVGSGVSLSESCFEHARTAISSGEETMGNASTNKLSLIQAYLLLQIYAMFYVCGSESAYGLETHSKMIAFARAGGFMQPIRVESSDTKDLDSLWRKSITAESKKRTLFAAHQIDALWYQFLSIPRRLSHLEIKHDLPCPEEDWKAASAIDWAHGKLVATQSGSLLSYPDAVRCFLSPDTDFSTIPAFDPYGAINITHFIVSSAREISGWCTMTGLFSMERLVPLQTSMFALGSFIRAKVEISGVNHAALCEATWESAMVEAQLWSSTHTRGVVGGSMDTVLQQLTDLATSGDFMCEPDAAELIRPHIDWFLRYLDQPVVPDAEAPWVTLYAFKAFMIAWGFVSRGLGSMEFVGIQDGDTEGALVWAQICFGRRKRWQLGKIIMSILGRLRNSVTK</sequence>
<comment type="subcellular location">
    <subcellularLocation>
        <location evidence="1">Nucleus</location>
    </subcellularLocation>
</comment>
<evidence type="ECO:0000256" key="6">
    <source>
        <dbReference type="ARBA" id="ARBA00023242"/>
    </source>
</evidence>
<proteinExistence type="predicted"/>
<name>A0AAJ0FY09_9HYPO</name>
<dbReference type="GO" id="GO:0008270">
    <property type="term" value="F:zinc ion binding"/>
    <property type="evidence" value="ECO:0007669"/>
    <property type="project" value="UniProtKB-KW"/>
</dbReference>
<evidence type="ECO:0000256" key="3">
    <source>
        <dbReference type="ARBA" id="ARBA00022737"/>
    </source>
</evidence>
<comment type="caution">
    <text evidence="8">The sequence shown here is derived from an EMBL/GenBank/DDBJ whole genome shotgun (WGS) entry which is preliminary data.</text>
</comment>
<dbReference type="GO" id="GO:0000785">
    <property type="term" value="C:chromatin"/>
    <property type="evidence" value="ECO:0007669"/>
    <property type="project" value="TreeGrafter"/>
</dbReference>
<dbReference type="InterPro" id="IPR007219">
    <property type="entry name" value="XnlR_reg_dom"/>
</dbReference>
<feature type="domain" description="Xylanolytic transcriptional activator regulatory" evidence="7">
    <location>
        <begin position="21"/>
        <end position="216"/>
    </location>
</feature>
<protein>
    <recommendedName>
        <fullName evidence="7">Xylanolytic transcriptional activator regulatory domain-containing protein</fullName>
    </recommendedName>
</protein>
<evidence type="ECO:0000256" key="1">
    <source>
        <dbReference type="ARBA" id="ARBA00004123"/>
    </source>
</evidence>
<organism evidence="8 9">
    <name type="scientific">Conoideocrella luteorostrata</name>
    <dbReference type="NCBI Taxonomy" id="1105319"/>
    <lineage>
        <taxon>Eukaryota</taxon>
        <taxon>Fungi</taxon>
        <taxon>Dikarya</taxon>
        <taxon>Ascomycota</taxon>
        <taxon>Pezizomycotina</taxon>
        <taxon>Sordariomycetes</taxon>
        <taxon>Hypocreomycetidae</taxon>
        <taxon>Hypocreales</taxon>
        <taxon>Clavicipitaceae</taxon>
        <taxon>Conoideocrella</taxon>
    </lineage>
</organism>
<dbReference type="GO" id="GO:0006351">
    <property type="term" value="P:DNA-templated transcription"/>
    <property type="evidence" value="ECO:0007669"/>
    <property type="project" value="InterPro"/>
</dbReference>
<evidence type="ECO:0000313" key="9">
    <source>
        <dbReference type="Proteomes" id="UP001251528"/>
    </source>
</evidence>
<dbReference type="PANTHER" id="PTHR40626:SF11">
    <property type="entry name" value="ZINC FINGER PROTEIN YPR022C"/>
    <property type="match status" value="1"/>
</dbReference>
<accession>A0AAJ0FY09</accession>
<evidence type="ECO:0000259" key="7">
    <source>
        <dbReference type="Pfam" id="PF04082"/>
    </source>
</evidence>
<reference evidence="8" key="1">
    <citation type="submission" date="2023-06" db="EMBL/GenBank/DDBJ databases">
        <title>Conoideocrella luteorostrata (Hypocreales: Clavicipitaceae), a potential biocontrol fungus for elongate hemlock scale in United States Christmas tree production areas.</title>
        <authorList>
            <person name="Barrett H."/>
            <person name="Lovett B."/>
            <person name="Macias A.M."/>
            <person name="Stajich J.E."/>
            <person name="Kasson M.T."/>
        </authorList>
    </citation>
    <scope>NUCLEOTIDE SEQUENCE</scope>
    <source>
        <strain evidence="8">ARSEF 14590</strain>
    </source>
</reference>
<keyword evidence="9" id="KW-1185">Reference proteome</keyword>